<evidence type="ECO:0000256" key="4">
    <source>
        <dbReference type="ARBA" id="ARBA00022692"/>
    </source>
</evidence>
<dbReference type="Pfam" id="PF01773">
    <property type="entry name" value="Nucleos_tra2_N"/>
    <property type="match status" value="1"/>
</dbReference>
<comment type="subcellular location">
    <subcellularLocation>
        <location evidence="1">Cell membrane</location>
        <topology evidence="1">Multi-pass membrane protein</topology>
    </subcellularLocation>
</comment>
<dbReference type="GO" id="GO:0005886">
    <property type="term" value="C:plasma membrane"/>
    <property type="evidence" value="ECO:0007669"/>
    <property type="project" value="UniProtKB-SubCell"/>
</dbReference>
<dbReference type="PANTHER" id="PTHR10590:SF4">
    <property type="entry name" value="SOLUTE CARRIER FAMILY 28 MEMBER 3"/>
    <property type="match status" value="1"/>
</dbReference>
<feature type="transmembrane region" description="Helical" evidence="7">
    <location>
        <begin position="524"/>
        <end position="546"/>
    </location>
</feature>
<feature type="transmembrane region" description="Helical" evidence="7">
    <location>
        <begin position="146"/>
        <end position="162"/>
    </location>
</feature>
<feature type="transmembrane region" description="Helical" evidence="7">
    <location>
        <begin position="490"/>
        <end position="512"/>
    </location>
</feature>
<protein>
    <submittedName>
        <fullName evidence="10">Uncharacterized protein</fullName>
    </submittedName>
</protein>
<feature type="transmembrane region" description="Helical" evidence="7">
    <location>
        <begin position="45"/>
        <end position="64"/>
    </location>
</feature>
<proteinExistence type="inferred from homology"/>
<evidence type="ECO:0000256" key="1">
    <source>
        <dbReference type="ARBA" id="ARBA00004651"/>
    </source>
</evidence>
<organism evidence="10 11">
    <name type="scientific">Dimorphilus gyrociliatus</name>
    <dbReference type="NCBI Taxonomy" id="2664684"/>
    <lineage>
        <taxon>Eukaryota</taxon>
        <taxon>Metazoa</taxon>
        <taxon>Spiralia</taxon>
        <taxon>Lophotrochozoa</taxon>
        <taxon>Annelida</taxon>
        <taxon>Polychaeta</taxon>
        <taxon>Polychaeta incertae sedis</taxon>
        <taxon>Dinophilidae</taxon>
        <taxon>Dimorphilus</taxon>
    </lineage>
</organism>
<comment type="caution">
    <text evidence="10">The sequence shown here is derived from an EMBL/GenBank/DDBJ whole genome shotgun (WGS) entry which is preliminary data.</text>
</comment>
<dbReference type="OrthoDB" id="6075923at2759"/>
<dbReference type="PANTHER" id="PTHR10590">
    <property type="entry name" value="SODIUM/NUCLEOSIDE COTRANSPORTER"/>
    <property type="match status" value="1"/>
</dbReference>
<evidence type="ECO:0000256" key="6">
    <source>
        <dbReference type="ARBA" id="ARBA00023136"/>
    </source>
</evidence>
<feature type="transmembrane region" description="Helical" evidence="7">
    <location>
        <begin position="76"/>
        <end position="92"/>
    </location>
</feature>
<feature type="transmembrane region" description="Helical" evidence="7">
    <location>
        <begin position="118"/>
        <end position="139"/>
    </location>
</feature>
<reference evidence="10 11" key="1">
    <citation type="submission" date="2020-08" db="EMBL/GenBank/DDBJ databases">
        <authorList>
            <person name="Hejnol A."/>
        </authorList>
    </citation>
    <scope>NUCLEOTIDE SEQUENCE [LARGE SCALE GENOMIC DNA]</scope>
</reference>
<evidence type="ECO:0000313" key="10">
    <source>
        <dbReference type="EMBL" id="CAD5117032.1"/>
    </source>
</evidence>
<evidence type="ECO:0000256" key="2">
    <source>
        <dbReference type="ARBA" id="ARBA00009033"/>
    </source>
</evidence>
<dbReference type="InterPro" id="IPR002668">
    <property type="entry name" value="CNT_N_dom"/>
</dbReference>
<keyword evidence="4 7" id="KW-0812">Transmembrane</keyword>
<evidence type="ECO:0000256" key="5">
    <source>
        <dbReference type="ARBA" id="ARBA00022989"/>
    </source>
</evidence>
<evidence type="ECO:0000313" key="11">
    <source>
        <dbReference type="Proteomes" id="UP000549394"/>
    </source>
</evidence>
<dbReference type="GO" id="GO:0005415">
    <property type="term" value="F:nucleoside:sodium symporter activity"/>
    <property type="evidence" value="ECO:0007669"/>
    <property type="project" value="TreeGrafter"/>
</dbReference>
<sequence length="582" mass="63868">MSITETCQNSLAQTVVTEKEPSKKSSKLVELRSELNDVWKNNTTSIVRIILFFLLSGYSVYLGFAIKHSLSGAKPLIILTSIAAFFIIYNIIRDNFGDKIYEKVLRPPVKTISRNWKWLKFVIFPALAIGVVFFLSFSVLKEIRQLQSLSGIVAFILVIYIFSVHPDRICWRPVLWGFGLQFAMGVFVLRWKSGYDGVKWLSDQITKFIDYSNEGSTALFGDPFLILHPFVMVGLPMIIYLGAVMSILYFMGVTQIVAGKLGWLMQKTMGTTAVETLSVAANIFLNGMDTMLMLRPYLVKLTRSEFHCLMVGNLSTVAGFAFALFVLLGAPPQHLLSAAVMSAPAAIAIAKLSFPETEESITKTQQDVEVEKPAERNVAEAAANGAGVAGQTVAAVICNMLAFISMLGFVNASLGWIGDRVGVDGLSFQKICSYLLFPVSLLIGIDIDDAKEVASLLGYKLFTSEILAYQELGDLISANKISRRSAAISTYALCGFSGMSNLFIAVGVWNVVCPSRVTEVTKQMFRAFINANVACFMTACIAGLLYNPDFTDPQTPPSVLGQLVGDLLNMIPTYKDLTNLIS</sequence>
<evidence type="ECO:0000256" key="7">
    <source>
        <dbReference type="SAM" id="Phobius"/>
    </source>
</evidence>
<feature type="transmembrane region" description="Helical" evidence="7">
    <location>
        <begin position="306"/>
        <end position="328"/>
    </location>
</feature>
<feature type="domain" description="Concentrative nucleoside transporter C-terminal" evidence="9">
    <location>
        <begin position="334"/>
        <end position="543"/>
    </location>
</feature>
<keyword evidence="11" id="KW-1185">Reference proteome</keyword>
<keyword evidence="3" id="KW-1003">Cell membrane</keyword>
<evidence type="ECO:0000259" key="8">
    <source>
        <dbReference type="Pfam" id="PF01773"/>
    </source>
</evidence>
<evidence type="ECO:0000259" key="9">
    <source>
        <dbReference type="Pfam" id="PF07662"/>
    </source>
</evidence>
<dbReference type="Pfam" id="PF07662">
    <property type="entry name" value="Nucleos_tra2_C"/>
    <property type="match status" value="1"/>
</dbReference>
<feature type="domain" description="Concentrative nucleoside transporter N-terminal" evidence="8">
    <location>
        <begin position="151"/>
        <end position="222"/>
    </location>
</feature>
<comment type="similarity">
    <text evidence="2">Belongs to the concentrative nucleoside transporter (CNT) (TC 2.A.41) family.</text>
</comment>
<gene>
    <name evidence="10" type="ORF">DGYR_LOCUS5603</name>
</gene>
<feature type="transmembrane region" description="Helical" evidence="7">
    <location>
        <begin position="174"/>
        <end position="191"/>
    </location>
</feature>
<dbReference type="InterPro" id="IPR008276">
    <property type="entry name" value="C_nuclsd_transpt"/>
</dbReference>
<feature type="transmembrane region" description="Helical" evidence="7">
    <location>
        <begin position="230"/>
        <end position="251"/>
    </location>
</feature>
<keyword evidence="6 7" id="KW-0472">Membrane</keyword>
<dbReference type="Proteomes" id="UP000549394">
    <property type="component" value="Unassembled WGS sequence"/>
</dbReference>
<dbReference type="AlphaFoldDB" id="A0A7I8VLA6"/>
<accession>A0A7I8VLA6</accession>
<keyword evidence="5 7" id="KW-1133">Transmembrane helix</keyword>
<name>A0A7I8VLA6_9ANNE</name>
<evidence type="ECO:0000256" key="3">
    <source>
        <dbReference type="ARBA" id="ARBA00022475"/>
    </source>
</evidence>
<dbReference type="EMBL" id="CAJFCJ010000007">
    <property type="protein sequence ID" value="CAD5117032.1"/>
    <property type="molecule type" value="Genomic_DNA"/>
</dbReference>
<dbReference type="InterPro" id="IPR011657">
    <property type="entry name" value="CNT_C_dom"/>
</dbReference>